<dbReference type="Proteomes" id="UP000295611">
    <property type="component" value="Unassembled WGS sequence"/>
</dbReference>
<dbReference type="InterPro" id="IPR038714">
    <property type="entry name" value="YfeY-like_sf"/>
</dbReference>
<proteinExistence type="predicted"/>
<feature type="signal peptide" evidence="1">
    <location>
        <begin position="1"/>
        <end position="23"/>
    </location>
</feature>
<keyword evidence="1" id="KW-0732">Signal</keyword>
<dbReference type="InterPro" id="IPR010938">
    <property type="entry name" value="DUF1131"/>
</dbReference>
<dbReference type="OrthoDB" id="7845475at2"/>
<dbReference type="Gene3D" id="2.60.460.10">
    <property type="entry name" value="protein yfey like domain"/>
    <property type="match status" value="1"/>
</dbReference>
<organism evidence="2 3">
    <name type="scientific">Paludibacterium purpuratum</name>
    <dbReference type="NCBI Taxonomy" id="1144873"/>
    <lineage>
        <taxon>Bacteria</taxon>
        <taxon>Pseudomonadati</taxon>
        <taxon>Pseudomonadota</taxon>
        <taxon>Betaproteobacteria</taxon>
        <taxon>Neisseriales</taxon>
        <taxon>Chromobacteriaceae</taxon>
        <taxon>Paludibacterium</taxon>
    </lineage>
</organism>
<gene>
    <name evidence="2" type="ORF">DFP86_108139</name>
</gene>
<dbReference type="AlphaFoldDB" id="A0A4R7B646"/>
<comment type="caution">
    <text evidence="2">The sequence shown here is derived from an EMBL/GenBank/DDBJ whole genome shotgun (WGS) entry which is preliminary data.</text>
</comment>
<feature type="chain" id="PRO_5020607900" evidence="1">
    <location>
        <begin position="24"/>
        <end position="194"/>
    </location>
</feature>
<accession>A0A4R7B646</accession>
<dbReference type="Pfam" id="PF06572">
    <property type="entry name" value="DUF1131"/>
    <property type="match status" value="1"/>
</dbReference>
<keyword evidence="3" id="KW-1185">Reference proteome</keyword>
<reference evidence="2 3" key="1">
    <citation type="submission" date="2019-03" db="EMBL/GenBank/DDBJ databases">
        <title>Genomic Encyclopedia of Type Strains, Phase III (KMG-III): the genomes of soil and plant-associated and newly described type strains.</title>
        <authorList>
            <person name="Whitman W."/>
        </authorList>
    </citation>
    <scope>NUCLEOTIDE SEQUENCE [LARGE SCALE GENOMIC DNA]</scope>
    <source>
        <strain evidence="2 3">CECT 8976</strain>
    </source>
</reference>
<protein>
    <submittedName>
        <fullName evidence="2">Uncharacterized protein DUF1131</fullName>
    </submittedName>
</protein>
<evidence type="ECO:0000256" key="1">
    <source>
        <dbReference type="SAM" id="SignalP"/>
    </source>
</evidence>
<evidence type="ECO:0000313" key="2">
    <source>
        <dbReference type="EMBL" id="TDR78420.1"/>
    </source>
</evidence>
<name>A0A4R7B646_9NEIS</name>
<dbReference type="EMBL" id="SNZP01000008">
    <property type="protein sequence ID" value="TDR78420.1"/>
    <property type="molecule type" value="Genomic_DNA"/>
</dbReference>
<sequence>MSRGCRWGATAALMVGICAAVWAADVPILKVTDAGVGPLGAQTEATASSLKRALPGFTIRQTTVASEDRVVPLLSVTRGRQVAMEVLPGDRPGSKKSYIGRIVVRMPEIMRRSGFSPGRRFADFYPDSQKAVCKPGLEQNAGKFFCLAPGMQHVGLEFPSAPGAADGTIWPQAGLTAVIWTPEAFDRYHWTPID</sequence>
<evidence type="ECO:0000313" key="3">
    <source>
        <dbReference type="Proteomes" id="UP000295611"/>
    </source>
</evidence>